<protein>
    <submittedName>
        <fullName evidence="2">Molybdopterin-dependent oxidoreductase</fullName>
    </submittedName>
</protein>
<sequence>MSLTGAPAQRDQRADSPARVDGFAKITGSALYVDDLPCAGGLFGATVRTAMAGGILQEVIFDPAMDWSDFVIVTAKDIPGVNAVKLLENDQIVLVERTFRHAGEAVVLLAHADREVLGMALKRVSLVEQLNPDPIFDIDEALQAEREMIPGNLYADYLLNRGDLAEGERRAEVVIEACLRTPAQEQLYIEPQGMLARVQANGDILVEGSLQCPYYVLDALVQCLGMDKNRLRVVQSTTGGAFGGKEDYPSMIACHAALLALKAGGRPVKLIYTRGEDLRVTPKRHPSRTLIRLGANKAGTLQFIDMDFAIDGGAYRTLSPVVLSRGVIHAPGPYKCPNIRVRGRAVATNHPPFGAFRGFGAPQSIFAMEVAMDRLAKKLGMDPAELRRKNLLRSSDVHATGEVVGADCFAHATLDVALERTHYHQRLAEYKAWNAAGHPTRKGIGLATFAHGAGFTGNGELHLASRVSLQVLAHGHVEILCSNTEMGQGAATTLVQIAAEALGLPMDSVYLAQTDTSRVPNSGPTVASRTCMVVGDLIQKAAERLLRRLREAADLPASYDAQDFAAACGRLHAAKGDALVTAHYHPPAGMLWDEQTFWGRAYASYAWATYIAEVEVDVLTLETRVLDFTAVQEIGKAVHPVIVRGQIEGGVAQGLGFALYEAVLWNARGVMANDRLTNYIIPTSADLGDIHVVLLEGGLGAGPKGAKGVGELPMDGPAPAVVNAIQQALDIDICQIPVLPEYLLERCAAKPPAQEIPTVRREY</sequence>
<dbReference type="InterPro" id="IPR046867">
    <property type="entry name" value="AldOxase/xan_DH_MoCoBD2"/>
</dbReference>
<evidence type="ECO:0000259" key="1">
    <source>
        <dbReference type="SMART" id="SM01008"/>
    </source>
</evidence>
<dbReference type="EMBL" id="WNJL01000003">
    <property type="protein sequence ID" value="NDU41309.1"/>
    <property type="molecule type" value="Genomic_DNA"/>
</dbReference>
<reference evidence="2" key="1">
    <citation type="submission" date="2019-11" db="EMBL/GenBank/DDBJ databases">
        <title>Acidithiobacillus ferrianus sp. nov.: a facultatively anaerobic and extremely acidophilic chemolithoautotroph.</title>
        <authorList>
            <person name="Norris P.R."/>
            <person name="Falagan C."/>
            <person name="Moya-Beltran A."/>
            <person name="Castro M."/>
            <person name="Quatrini R."/>
            <person name="Johnson D.B."/>
        </authorList>
    </citation>
    <scope>NUCLEOTIDE SEQUENCE [LARGE SCALE GENOMIC DNA]</scope>
    <source>
        <strain evidence="2">MG</strain>
    </source>
</reference>
<evidence type="ECO:0000313" key="2">
    <source>
        <dbReference type="EMBL" id="NDU41309.1"/>
    </source>
</evidence>
<dbReference type="GO" id="GO:0016491">
    <property type="term" value="F:oxidoreductase activity"/>
    <property type="evidence" value="ECO:0007669"/>
    <property type="project" value="InterPro"/>
</dbReference>
<dbReference type="InterPro" id="IPR000674">
    <property type="entry name" value="Ald_Oxase/Xan_DH_a/b"/>
</dbReference>
<dbReference type="SUPFAM" id="SSF54665">
    <property type="entry name" value="CO dehydrogenase molybdoprotein N-domain-like"/>
    <property type="match status" value="1"/>
</dbReference>
<dbReference type="AlphaFoldDB" id="A0A845U548"/>
<dbReference type="SMART" id="SM01008">
    <property type="entry name" value="Ald_Xan_dh_C"/>
    <property type="match status" value="1"/>
</dbReference>
<dbReference type="InterPro" id="IPR037165">
    <property type="entry name" value="AldOxase/xan_DH_Mopterin-bd_sf"/>
</dbReference>
<dbReference type="Pfam" id="PF02738">
    <property type="entry name" value="MoCoBD_1"/>
    <property type="match status" value="1"/>
</dbReference>
<dbReference type="Gene3D" id="3.90.1170.50">
    <property type="entry name" value="Aldehyde oxidase/xanthine dehydrogenase, a/b hammerhead"/>
    <property type="match status" value="1"/>
</dbReference>
<organism evidence="2">
    <name type="scientific">Acidithiobacillus ferrianus</name>
    <dbReference type="NCBI Taxonomy" id="2678518"/>
    <lineage>
        <taxon>Bacteria</taxon>
        <taxon>Pseudomonadati</taxon>
        <taxon>Pseudomonadota</taxon>
        <taxon>Acidithiobacillia</taxon>
        <taxon>Acidithiobacillales</taxon>
        <taxon>Acidithiobacillaceae</taxon>
        <taxon>Acidithiobacillus</taxon>
    </lineage>
</organism>
<feature type="domain" description="Aldehyde oxidase/xanthine dehydrogenase a/b hammerhead" evidence="1">
    <location>
        <begin position="27"/>
        <end position="131"/>
    </location>
</feature>
<gene>
    <name evidence="2" type="ORF">GL267_01250</name>
</gene>
<dbReference type="InterPro" id="IPR008274">
    <property type="entry name" value="AldOxase/xan_DH_MoCoBD1"/>
</dbReference>
<dbReference type="RefSeq" id="WP_163095740.1">
    <property type="nucleotide sequence ID" value="NZ_CP127523.1"/>
</dbReference>
<comment type="caution">
    <text evidence="2">The sequence shown here is derived from an EMBL/GenBank/DDBJ whole genome shotgun (WGS) entry which is preliminary data.</text>
</comment>
<dbReference type="Gene3D" id="3.30.365.10">
    <property type="entry name" value="Aldehyde oxidase/xanthine dehydrogenase, molybdopterin binding domain"/>
    <property type="match status" value="4"/>
</dbReference>
<dbReference type="InterPro" id="IPR016208">
    <property type="entry name" value="Ald_Oxase/xanthine_DH-like"/>
</dbReference>
<dbReference type="GO" id="GO:0005506">
    <property type="term" value="F:iron ion binding"/>
    <property type="evidence" value="ECO:0007669"/>
    <property type="project" value="InterPro"/>
</dbReference>
<dbReference type="Pfam" id="PF20256">
    <property type="entry name" value="MoCoBD_2"/>
    <property type="match status" value="1"/>
</dbReference>
<dbReference type="InterPro" id="IPR036856">
    <property type="entry name" value="Ald_Oxase/Xan_DH_a/b_sf"/>
</dbReference>
<name>A0A845U548_9PROT</name>
<dbReference type="PANTHER" id="PTHR11908:SF157">
    <property type="entry name" value="XANTHINE DEHYDROGENASE SUBUNIT D-RELATED"/>
    <property type="match status" value="1"/>
</dbReference>
<dbReference type="PANTHER" id="PTHR11908">
    <property type="entry name" value="XANTHINE DEHYDROGENASE"/>
    <property type="match status" value="1"/>
</dbReference>
<accession>A0A845U548</accession>
<proteinExistence type="predicted"/>
<dbReference type="SUPFAM" id="SSF56003">
    <property type="entry name" value="Molybdenum cofactor-binding domain"/>
    <property type="match status" value="1"/>
</dbReference>
<dbReference type="Pfam" id="PF01315">
    <property type="entry name" value="Ald_Xan_dh_C"/>
    <property type="match status" value="1"/>
</dbReference>